<protein>
    <submittedName>
        <fullName evidence="8">RNA-dependent RNA polymerase</fullName>
    </submittedName>
</protein>
<organism evidence="8">
    <name type="scientific">Culex associated luteo like virus</name>
    <dbReference type="NCBI Taxonomy" id="2651927"/>
    <lineage>
        <taxon>Viruses</taxon>
        <taxon>Riboviria</taxon>
        <taxon>Orthornavirae</taxon>
        <taxon>Kitrinoviricota</taxon>
        <taxon>Tolucaviricetes</taxon>
        <taxon>Tolivirales</taxon>
    </lineage>
</organism>
<keyword evidence="4" id="KW-0547">Nucleotide-binding</keyword>
<dbReference type="GO" id="GO:0006351">
    <property type="term" value="P:DNA-templated transcription"/>
    <property type="evidence" value="ECO:0007669"/>
    <property type="project" value="InterPro"/>
</dbReference>
<keyword evidence="1 8" id="KW-0696">RNA-directed RNA polymerase</keyword>
<comment type="catalytic activity">
    <reaction evidence="6">
        <text>RNA(n) + a ribonucleoside 5'-triphosphate = RNA(n+1) + diphosphate</text>
        <dbReference type="Rhea" id="RHEA:21248"/>
        <dbReference type="Rhea" id="RHEA-COMP:14527"/>
        <dbReference type="Rhea" id="RHEA-COMP:17342"/>
        <dbReference type="ChEBI" id="CHEBI:33019"/>
        <dbReference type="ChEBI" id="CHEBI:61557"/>
        <dbReference type="ChEBI" id="CHEBI:140395"/>
        <dbReference type="EC" id="2.7.7.48"/>
    </reaction>
</comment>
<dbReference type="GO" id="GO:0003723">
    <property type="term" value="F:RNA binding"/>
    <property type="evidence" value="ECO:0007669"/>
    <property type="project" value="InterPro"/>
</dbReference>
<evidence type="ECO:0000256" key="6">
    <source>
        <dbReference type="ARBA" id="ARBA00048744"/>
    </source>
</evidence>
<evidence type="ECO:0000256" key="4">
    <source>
        <dbReference type="ARBA" id="ARBA00022741"/>
    </source>
</evidence>
<evidence type="ECO:0000313" key="8">
    <source>
        <dbReference type="EMBL" id="QGA70938.1"/>
    </source>
</evidence>
<dbReference type="GO" id="GO:0000166">
    <property type="term" value="F:nucleotide binding"/>
    <property type="evidence" value="ECO:0007669"/>
    <property type="project" value="UniProtKB-KW"/>
</dbReference>
<dbReference type="PROSITE" id="PS50507">
    <property type="entry name" value="RDRP_SSRNA_POS"/>
    <property type="match status" value="1"/>
</dbReference>
<evidence type="ECO:0000256" key="5">
    <source>
        <dbReference type="ARBA" id="ARBA00022953"/>
    </source>
</evidence>
<name>A0A5Q0TWA8_9LUTE</name>
<dbReference type="GO" id="GO:0039694">
    <property type="term" value="P:viral RNA genome replication"/>
    <property type="evidence" value="ECO:0007669"/>
    <property type="project" value="InterPro"/>
</dbReference>
<dbReference type="PRINTS" id="PR00914">
    <property type="entry name" value="LVIRUSRNAPOL"/>
</dbReference>
<reference evidence="8" key="1">
    <citation type="journal article" date="2019" name="Viruses">
        <title>Meta-Transcriptomic Comparison of the RNA Viromes of the Mosquito Vectors Culex pipiens and Culex torrentium in Northern Europe.</title>
        <authorList>
            <person name="Pettersson J.H.O."/>
            <person name="Shi M."/>
            <person name="Eden J.-S."/>
            <person name="Holmes E.C."/>
            <person name="Hesson J.C."/>
        </authorList>
    </citation>
    <scope>NUCLEOTIDE SEQUENCE</scope>
    <source>
        <strain evidence="8">OTU58</strain>
    </source>
</reference>
<keyword evidence="3" id="KW-0548">Nucleotidyltransferase</keyword>
<dbReference type="SUPFAM" id="SSF56672">
    <property type="entry name" value="DNA/RNA polymerases"/>
    <property type="match status" value="1"/>
</dbReference>
<dbReference type="InterPro" id="IPR001205">
    <property type="entry name" value="RNA-dir_pol_C"/>
</dbReference>
<dbReference type="EMBL" id="MK440647">
    <property type="protein sequence ID" value="QGA70938.1"/>
    <property type="molecule type" value="Genomic_RNA"/>
</dbReference>
<keyword evidence="2" id="KW-0808">Transferase</keyword>
<dbReference type="InterPro" id="IPR001795">
    <property type="entry name" value="RNA-dir_pol_luteovirus"/>
</dbReference>
<dbReference type="InterPro" id="IPR043502">
    <property type="entry name" value="DNA/RNA_pol_sf"/>
</dbReference>
<evidence type="ECO:0000256" key="3">
    <source>
        <dbReference type="ARBA" id="ARBA00022695"/>
    </source>
</evidence>
<accession>A0A5Q0TWA8</accession>
<keyword evidence="5" id="KW-0693">Viral RNA replication</keyword>
<evidence type="ECO:0000256" key="2">
    <source>
        <dbReference type="ARBA" id="ARBA00022679"/>
    </source>
</evidence>
<evidence type="ECO:0000259" key="7">
    <source>
        <dbReference type="PROSITE" id="PS50507"/>
    </source>
</evidence>
<evidence type="ECO:0000256" key="1">
    <source>
        <dbReference type="ARBA" id="ARBA00022484"/>
    </source>
</evidence>
<sequence length="357" mass="41140">MFKAAVMDLDMNSVPGQCEMSRFGSTNGEALGWDAEDYSFDYERYHYFKSLVKTRLLDVIQSPVCDEIKIFVKQEPHKKAKVDEGRFRLISAVSLVDSMVDRMLFMRITHRVVPNYVNTGVMIGWNPSAGGFRYLAALFPSGTPLLMADRSSWDWTVQYDMIMAAKEVILRLAVEAPQWWVDAVEHRFSSLFENPVFRFSDGERIVQQQPGIMKSGCYLTILLNSLIQLLLHYELSDNPNIVVLGDDTLQEDEDDEYLEKLRDFGITLKVHRGERIEFAGFYVDEKGYYPAYEDKHVFQLEHMCIDDPEKLGATLENYQILYACVPAKLNVLRSMVEEYGLYENYISDGRLHGLKHG</sequence>
<dbReference type="InterPro" id="IPR007094">
    <property type="entry name" value="RNA-dir_pol_PSvirus"/>
</dbReference>
<proteinExistence type="predicted"/>
<dbReference type="GO" id="GO:0003968">
    <property type="term" value="F:RNA-directed RNA polymerase activity"/>
    <property type="evidence" value="ECO:0007669"/>
    <property type="project" value="UniProtKB-KW"/>
</dbReference>
<dbReference type="Pfam" id="PF00680">
    <property type="entry name" value="RdRP_1"/>
    <property type="match status" value="1"/>
</dbReference>
<feature type="domain" description="RdRp catalytic" evidence="7">
    <location>
        <begin position="143"/>
        <end position="260"/>
    </location>
</feature>